<proteinExistence type="predicted"/>
<evidence type="ECO:0000313" key="2">
    <source>
        <dbReference type="EMBL" id="PON68147.1"/>
    </source>
</evidence>
<feature type="region of interest" description="Disordered" evidence="1">
    <location>
        <begin position="62"/>
        <end position="84"/>
    </location>
</feature>
<name>A0A2P5D4D6_PARAD</name>
<gene>
    <name evidence="2" type="ORF">PanWU01x14_097070</name>
</gene>
<reference evidence="3" key="1">
    <citation type="submission" date="2016-06" db="EMBL/GenBank/DDBJ databases">
        <title>Parallel loss of symbiosis genes in relatives of nitrogen-fixing non-legume Parasponia.</title>
        <authorList>
            <person name="Van Velzen R."/>
            <person name="Holmer R."/>
            <person name="Bu F."/>
            <person name="Rutten L."/>
            <person name="Van Zeijl A."/>
            <person name="Liu W."/>
            <person name="Santuari L."/>
            <person name="Cao Q."/>
            <person name="Sharma T."/>
            <person name="Shen D."/>
            <person name="Roswanjaya Y."/>
            <person name="Wardhani T."/>
            <person name="Kalhor M.S."/>
            <person name="Jansen J."/>
            <person name="Van den Hoogen J."/>
            <person name="Gungor B."/>
            <person name="Hartog M."/>
            <person name="Hontelez J."/>
            <person name="Verver J."/>
            <person name="Yang W.-C."/>
            <person name="Schijlen E."/>
            <person name="Repin R."/>
            <person name="Schilthuizen M."/>
            <person name="Schranz E."/>
            <person name="Heidstra R."/>
            <person name="Miyata K."/>
            <person name="Fedorova E."/>
            <person name="Kohlen W."/>
            <person name="Bisseling T."/>
            <person name="Smit S."/>
            <person name="Geurts R."/>
        </authorList>
    </citation>
    <scope>NUCLEOTIDE SEQUENCE [LARGE SCALE GENOMIC DNA]</scope>
    <source>
        <strain evidence="3">cv. WU1-14</strain>
    </source>
</reference>
<sequence length="84" mass="9230">MGDVVAMDVDPKDEDIEDTIEKGVVKECAKADGVLKFLKLENLSMTRTRNVMFLCKHSMVPPEGRTAMSEGKFGSMDSSSGCRK</sequence>
<organism evidence="2 3">
    <name type="scientific">Parasponia andersonii</name>
    <name type="common">Sponia andersonii</name>
    <dbReference type="NCBI Taxonomy" id="3476"/>
    <lineage>
        <taxon>Eukaryota</taxon>
        <taxon>Viridiplantae</taxon>
        <taxon>Streptophyta</taxon>
        <taxon>Embryophyta</taxon>
        <taxon>Tracheophyta</taxon>
        <taxon>Spermatophyta</taxon>
        <taxon>Magnoliopsida</taxon>
        <taxon>eudicotyledons</taxon>
        <taxon>Gunneridae</taxon>
        <taxon>Pentapetalae</taxon>
        <taxon>rosids</taxon>
        <taxon>fabids</taxon>
        <taxon>Rosales</taxon>
        <taxon>Cannabaceae</taxon>
        <taxon>Parasponia</taxon>
    </lineage>
</organism>
<dbReference type="EMBL" id="JXTB01000065">
    <property type="protein sequence ID" value="PON68147.1"/>
    <property type="molecule type" value="Genomic_DNA"/>
</dbReference>
<keyword evidence="3" id="KW-1185">Reference proteome</keyword>
<dbReference type="AlphaFoldDB" id="A0A2P5D4D6"/>
<dbReference type="Proteomes" id="UP000237105">
    <property type="component" value="Unassembled WGS sequence"/>
</dbReference>
<accession>A0A2P5D4D6</accession>
<protein>
    <submittedName>
        <fullName evidence="2">Uncharacterized protein</fullName>
    </submittedName>
</protein>
<evidence type="ECO:0000256" key="1">
    <source>
        <dbReference type="SAM" id="MobiDB-lite"/>
    </source>
</evidence>
<evidence type="ECO:0000313" key="3">
    <source>
        <dbReference type="Proteomes" id="UP000237105"/>
    </source>
</evidence>
<comment type="caution">
    <text evidence="2">The sequence shown here is derived from an EMBL/GenBank/DDBJ whole genome shotgun (WGS) entry which is preliminary data.</text>
</comment>
<dbReference type="OrthoDB" id="10487996at2759"/>